<evidence type="ECO:0000313" key="2">
    <source>
        <dbReference type="Proteomes" id="UP000276133"/>
    </source>
</evidence>
<sequence length="65" mass="8004">MAYIFWYHKKVTILSKFYVETNKDNKYFIVLIKIMIRRAWNNLEKLLKPINDFGNFEANLYKQLL</sequence>
<dbReference type="Proteomes" id="UP000276133">
    <property type="component" value="Unassembled WGS sequence"/>
</dbReference>
<gene>
    <name evidence="1" type="ORF">BpHYR1_022556</name>
</gene>
<proteinExistence type="predicted"/>
<keyword evidence="2" id="KW-1185">Reference proteome</keyword>
<organism evidence="1 2">
    <name type="scientific">Brachionus plicatilis</name>
    <name type="common">Marine rotifer</name>
    <name type="synonym">Brachionus muelleri</name>
    <dbReference type="NCBI Taxonomy" id="10195"/>
    <lineage>
        <taxon>Eukaryota</taxon>
        <taxon>Metazoa</taxon>
        <taxon>Spiralia</taxon>
        <taxon>Gnathifera</taxon>
        <taxon>Rotifera</taxon>
        <taxon>Eurotatoria</taxon>
        <taxon>Monogononta</taxon>
        <taxon>Pseudotrocha</taxon>
        <taxon>Ploima</taxon>
        <taxon>Brachionidae</taxon>
        <taxon>Brachionus</taxon>
    </lineage>
</organism>
<dbReference type="AlphaFoldDB" id="A0A3M7PXN2"/>
<reference evidence="1 2" key="1">
    <citation type="journal article" date="2018" name="Sci. Rep.">
        <title>Genomic signatures of local adaptation to the degree of environmental predictability in rotifers.</title>
        <authorList>
            <person name="Franch-Gras L."/>
            <person name="Hahn C."/>
            <person name="Garcia-Roger E.M."/>
            <person name="Carmona M.J."/>
            <person name="Serra M."/>
            <person name="Gomez A."/>
        </authorList>
    </citation>
    <scope>NUCLEOTIDE SEQUENCE [LARGE SCALE GENOMIC DNA]</scope>
    <source>
        <strain evidence="1">HYR1</strain>
    </source>
</reference>
<evidence type="ECO:0000313" key="1">
    <source>
        <dbReference type="EMBL" id="RNA03763.1"/>
    </source>
</evidence>
<protein>
    <submittedName>
        <fullName evidence="1">Uncharacterized protein</fullName>
    </submittedName>
</protein>
<name>A0A3M7PXN2_BRAPC</name>
<accession>A0A3M7PXN2</accession>
<comment type="caution">
    <text evidence="1">The sequence shown here is derived from an EMBL/GenBank/DDBJ whole genome shotgun (WGS) entry which is preliminary data.</text>
</comment>
<dbReference type="EMBL" id="REGN01008359">
    <property type="protein sequence ID" value="RNA03763.1"/>
    <property type="molecule type" value="Genomic_DNA"/>
</dbReference>